<dbReference type="PANTHER" id="PTHR31698:SF12">
    <property type="entry name" value="LYSOZYME G"/>
    <property type="match status" value="1"/>
</dbReference>
<keyword evidence="17" id="KW-1185">Reference proteome</keyword>
<protein>
    <recommendedName>
        <fullName evidence="6">Lysozyme g</fullName>
        <ecNumber evidence="5">3.2.1.17</ecNumber>
    </recommendedName>
    <alternativeName>
        <fullName evidence="14">1,4-beta-N-acetylmuramidase</fullName>
    </alternativeName>
</protein>
<dbReference type="AlphaFoldDB" id="A0AAY5JYE3"/>
<evidence type="ECO:0000256" key="4">
    <source>
        <dbReference type="ARBA" id="ARBA00008902"/>
    </source>
</evidence>
<evidence type="ECO:0000256" key="11">
    <source>
        <dbReference type="ARBA" id="ARBA00022989"/>
    </source>
</evidence>
<evidence type="ECO:0000256" key="7">
    <source>
        <dbReference type="ARBA" id="ARBA00022529"/>
    </source>
</evidence>
<comment type="similarity">
    <text evidence="3">Belongs to the IFI6/IFI27 family.</text>
</comment>
<dbReference type="GO" id="GO:0005576">
    <property type="term" value="C:extracellular region"/>
    <property type="evidence" value="ECO:0007669"/>
    <property type="project" value="TreeGrafter"/>
</dbReference>
<keyword evidence="10" id="KW-0378">Hydrolase</keyword>
<proteinExistence type="inferred from homology"/>
<dbReference type="GO" id="GO:0003796">
    <property type="term" value="F:lysozyme activity"/>
    <property type="evidence" value="ECO:0007669"/>
    <property type="project" value="UniProtKB-EC"/>
</dbReference>
<comment type="catalytic activity">
    <reaction evidence="1">
        <text>Hydrolysis of (1-&gt;4)-beta-linkages between N-acetylmuramic acid and N-acetyl-D-glucosamine residues in a peptidoglycan and between N-acetyl-D-glucosamine residues in chitodextrins.</text>
        <dbReference type="EC" id="3.2.1.17"/>
    </reaction>
</comment>
<dbReference type="Gene3D" id="6.10.110.10">
    <property type="match status" value="1"/>
</dbReference>
<comment type="subcellular location">
    <subcellularLocation>
        <location evidence="2">Membrane</location>
        <topology evidence="2">Multi-pass membrane protein</topology>
    </subcellularLocation>
</comment>
<reference evidence="16" key="2">
    <citation type="submission" date="2025-08" db="UniProtKB">
        <authorList>
            <consortium name="Ensembl"/>
        </authorList>
    </citation>
    <scope>IDENTIFICATION</scope>
</reference>
<keyword evidence="12 15" id="KW-0472">Membrane</keyword>
<reference evidence="16 17" key="1">
    <citation type="submission" date="2020-02" db="EMBL/GenBank/DDBJ databases">
        <title>Esox lucius (northern pike) genome, fEsoLuc1, primary haplotype.</title>
        <authorList>
            <person name="Myers G."/>
            <person name="Karagic N."/>
            <person name="Meyer A."/>
            <person name="Pippel M."/>
            <person name="Reichard M."/>
            <person name="Winkler S."/>
            <person name="Tracey A."/>
            <person name="Sims Y."/>
            <person name="Howe K."/>
            <person name="Rhie A."/>
            <person name="Formenti G."/>
            <person name="Durbin R."/>
            <person name="Fedrigo O."/>
            <person name="Jarvis E.D."/>
        </authorList>
    </citation>
    <scope>NUCLEOTIDE SEQUENCE [LARGE SCALE GENOMIC DNA]</scope>
</reference>
<evidence type="ECO:0000256" key="5">
    <source>
        <dbReference type="ARBA" id="ARBA00012732"/>
    </source>
</evidence>
<sequence>MKVATCGASWGTAKADGKQFSGVLASHKMAENDLPAMKKYKEIIMKVAKTNKVEAAVICGIISRVSRAGTALDQHGRADNGKAFGLMQIDTTPAPKGAGHIPKGEWNSKEHLQQATEILIESIKRFQERFPSWTKEQQLKGGLAAYNTGEDHVESYDDVDANTTGIDFSNDVVARSQWFYKSGFCKESNVGLIVATTAVAAVGAVALAPVALTAMGFAAGGIVTGSIAASMMSTAAVANGGAIAAGSIVAILQSAGAVGLSATATAIVGSVGATVGGALGGAVSWLKNKRS</sequence>
<dbReference type="FunFam" id="1.10.530.10:FF:000026">
    <property type="entry name" value="Lysozyme g"/>
    <property type="match status" value="1"/>
</dbReference>
<dbReference type="InterPro" id="IPR009311">
    <property type="entry name" value="IFI6/IFI27-like"/>
</dbReference>
<dbReference type="Ensembl" id="ENSELUT00000097306.1">
    <property type="protein sequence ID" value="ENSELUP00000081528.1"/>
    <property type="gene ID" value="ENSELUG00000037825.1"/>
</dbReference>
<evidence type="ECO:0000256" key="3">
    <source>
        <dbReference type="ARBA" id="ARBA00007262"/>
    </source>
</evidence>
<organism evidence="16 17">
    <name type="scientific">Esox lucius</name>
    <name type="common">Northern pike</name>
    <dbReference type="NCBI Taxonomy" id="8010"/>
    <lineage>
        <taxon>Eukaryota</taxon>
        <taxon>Metazoa</taxon>
        <taxon>Chordata</taxon>
        <taxon>Craniata</taxon>
        <taxon>Vertebrata</taxon>
        <taxon>Euteleostomi</taxon>
        <taxon>Actinopterygii</taxon>
        <taxon>Neopterygii</taxon>
        <taxon>Teleostei</taxon>
        <taxon>Protacanthopterygii</taxon>
        <taxon>Esociformes</taxon>
        <taxon>Esocidae</taxon>
        <taxon>Esox</taxon>
    </lineage>
</organism>
<evidence type="ECO:0000256" key="14">
    <source>
        <dbReference type="ARBA" id="ARBA00031262"/>
    </source>
</evidence>
<evidence type="ECO:0000313" key="17">
    <source>
        <dbReference type="Proteomes" id="UP000265140"/>
    </source>
</evidence>
<feature type="transmembrane region" description="Helical" evidence="15">
    <location>
        <begin position="262"/>
        <end position="286"/>
    </location>
</feature>
<feature type="transmembrane region" description="Helical" evidence="15">
    <location>
        <begin position="235"/>
        <end position="256"/>
    </location>
</feature>
<dbReference type="InterPro" id="IPR038213">
    <property type="entry name" value="IFI6/IFI27-like_sf"/>
</dbReference>
<evidence type="ECO:0000256" key="6">
    <source>
        <dbReference type="ARBA" id="ARBA00016485"/>
    </source>
</evidence>
<reference evidence="16" key="3">
    <citation type="submission" date="2025-09" db="UniProtKB">
        <authorList>
            <consortium name="Ensembl"/>
        </authorList>
    </citation>
    <scope>IDENTIFICATION</scope>
</reference>
<evidence type="ECO:0000256" key="2">
    <source>
        <dbReference type="ARBA" id="ARBA00004141"/>
    </source>
</evidence>
<dbReference type="PANTHER" id="PTHR31698">
    <property type="entry name" value="LYSOZYME G FAMILY MEMBER"/>
    <property type="match status" value="1"/>
</dbReference>
<accession>A0AAY5JYE3</accession>
<name>A0AAY5JYE3_ESOLU</name>
<dbReference type="RefSeq" id="XP_019910016.1">
    <property type="nucleotide sequence ID" value="XM_020054457.3"/>
</dbReference>
<dbReference type="CDD" id="cd01021">
    <property type="entry name" value="GEWL"/>
    <property type="match status" value="1"/>
</dbReference>
<feature type="transmembrane region" description="Helical" evidence="15">
    <location>
        <begin position="190"/>
        <end position="223"/>
    </location>
</feature>
<evidence type="ECO:0000313" key="16">
    <source>
        <dbReference type="Ensembl" id="ENSELUP00000081528.1"/>
    </source>
</evidence>
<evidence type="ECO:0000256" key="15">
    <source>
        <dbReference type="SAM" id="Phobius"/>
    </source>
</evidence>
<evidence type="ECO:0000256" key="13">
    <source>
        <dbReference type="ARBA" id="ARBA00023295"/>
    </source>
</evidence>
<comment type="similarity">
    <text evidence="4">Belongs to the glycosyl hydrolase 23 family.</text>
</comment>
<dbReference type="GeneID" id="105010090"/>
<evidence type="ECO:0000256" key="1">
    <source>
        <dbReference type="ARBA" id="ARBA00000632"/>
    </source>
</evidence>
<dbReference type="InterPro" id="IPR002152">
    <property type="entry name" value="Glyco_hydro_23"/>
</dbReference>
<evidence type="ECO:0000256" key="10">
    <source>
        <dbReference type="ARBA" id="ARBA00022801"/>
    </source>
</evidence>
<keyword evidence="7" id="KW-0929">Antimicrobial</keyword>
<keyword evidence="11 15" id="KW-1133">Transmembrane helix</keyword>
<dbReference type="InterPro" id="IPR023346">
    <property type="entry name" value="Lysozyme-like_dom_sf"/>
</dbReference>
<dbReference type="GO" id="GO:0050830">
    <property type="term" value="P:defense response to Gram-positive bacterium"/>
    <property type="evidence" value="ECO:0007669"/>
    <property type="project" value="TreeGrafter"/>
</dbReference>
<dbReference type="PRINTS" id="PR00749">
    <property type="entry name" value="LYSOZYMEG"/>
</dbReference>
<dbReference type="GO" id="GO:0009253">
    <property type="term" value="P:peptidoglycan catabolic process"/>
    <property type="evidence" value="ECO:0007669"/>
    <property type="project" value="InterPro"/>
</dbReference>
<dbReference type="Gene3D" id="1.10.530.10">
    <property type="match status" value="1"/>
</dbReference>
<keyword evidence="13" id="KW-0326">Glycosidase</keyword>
<dbReference type="GO" id="GO:0031640">
    <property type="term" value="P:killing of cells of another organism"/>
    <property type="evidence" value="ECO:0007669"/>
    <property type="project" value="UniProtKB-KW"/>
</dbReference>
<evidence type="ECO:0000256" key="9">
    <source>
        <dbReference type="ARBA" id="ARBA00022692"/>
    </source>
</evidence>
<keyword evidence="8" id="KW-0081">Bacteriolytic enzyme</keyword>
<evidence type="ECO:0000256" key="12">
    <source>
        <dbReference type="ARBA" id="ARBA00023136"/>
    </source>
</evidence>
<evidence type="ECO:0000256" key="8">
    <source>
        <dbReference type="ARBA" id="ARBA00022638"/>
    </source>
</evidence>
<dbReference type="GeneTree" id="ENSGT00390000017614"/>
<keyword evidence="9 15" id="KW-0812">Transmembrane</keyword>
<dbReference type="Proteomes" id="UP000265140">
    <property type="component" value="Chromosome 15"/>
</dbReference>
<dbReference type="EC" id="3.2.1.17" evidence="5"/>
<dbReference type="SUPFAM" id="SSF53955">
    <property type="entry name" value="Lysozyme-like"/>
    <property type="match status" value="1"/>
</dbReference>
<dbReference type="GO" id="GO:0016020">
    <property type="term" value="C:membrane"/>
    <property type="evidence" value="ECO:0007669"/>
    <property type="project" value="UniProtKB-SubCell"/>
</dbReference>
<dbReference type="Pfam" id="PF06140">
    <property type="entry name" value="Ifi-6-16"/>
    <property type="match status" value="1"/>
</dbReference>